<dbReference type="InterPro" id="IPR008160">
    <property type="entry name" value="Collagen"/>
</dbReference>
<sequence length="202" mass="21841">MCQKCGCKQCCCIGPPGKRGKKGRKGPLGPAGPQGPPGRKGDQGPPGPPGPKGDQGPPGPPGPPGKKDLCCRFLLEHSTQLIPPAIAGTTTVEKKISSNISKICDEVIVICGLLHKKIKYQTINDYGNIVNHELIDEIPFTCIIDREDIKSTDEYKIIISKIICDVENSEANFATDQKSGEKVAFRFVEKEVIKICVKKVHQ</sequence>
<protein>
    <recommendedName>
        <fullName evidence="4">Collagen-like protein</fullName>
    </recommendedName>
</protein>
<reference evidence="2 3" key="1">
    <citation type="submission" date="2019-03" db="EMBL/GenBank/DDBJ databases">
        <authorList>
            <person name="He R.-H."/>
        </authorList>
    </citation>
    <scope>NUCLEOTIDE SEQUENCE [LARGE SCALE GENOMIC DNA]</scope>
    <source>
        <strain evidence="3">SH 714</strain>
    </source>
</reference>
<dbReference type="PANTHER" id="PTHR24637:SF428">
    <property type="entry name" value="SCAVENGER RECEPTOR CLASS A MEMBER 3"/>
    <property type="match status" value="1"/>
</dbReference>
<feature type="compositionally biased region" description="Pro residues" evidence="1">
    <location>
        <begin position="45"/>
        <end position="62"/>
    </location>
</feature>
<name>A0A4Y8IH62_9BACI</name>
<dbReference type="Pfam" id="PF01391">
    <property type="entry name" value="Collagen"/>
    <property type="match status" value="1"/>
</dbReference>
<dbReference type="PANTHER" id="PTHR24637">
    <property type="entry name" value="COLLAGEN"/>
    <property type="match status" value="1"/>
</dbReference>
<keyword evidence="3" id="KW-1185">Reference proteome</keyword>
<evidence type="ECO:0000256" key="1">
    <source>
        <dbReference type="SAM" id="MobiDB-lite"/>
    </source>
</evidence>
<evidence type="ECO:0000313" key="2">
    <source>
        <dbReference type="EMBL" id="TFB14285.1"/>
    </source>
</evidence>
<evidence type="ECO:0008006" key="4">
    <source>
        <dbReference type="Google" id="ProtNLM"/>
    </source>
</evidence>
<dbReference type="OrthoDB" id="2860440at2"/>
<dbReference type="AlphaFoldDB" id="A0A4Y8IH62"/>
<dbReference type="EMBL" id="SOPW01000017">
    <property type="protein sequence ID" value="TFB14285.1"/>
    <property type="molecule type" value="Genomic_DNA"/>
</dbReference>
<comment type="caution">
    <text evidence="2">The sequence shown here is derived from an EMBL/GenBank/DDBJ whole genome shotgun (WGS) entry which is preliminary data.</text>
</comment>
<proteinExistence type="predicted"/>
<organism evidence="2 3">
    <name type="scientific">Filobacillus milosensis</name>
    <dbReference type="NCBI Taxonomy" id="94137"/>
    <lineage>
        <taxon>Bacteria</taxon>
        <taxon>Bacillati</taxon>
        <taxon>Bacillota</taxon>
        <taxon>Bacilli</taxon>
        <taxon>Bacillales</taxon>
        <taxon>Bacillaceae</taxon>
        <taxon>Filobacillus</taxon>
    </lineage>
</organism>
<accession>A0A4Y8IH62</accession>
<feature type="region of interest" description="Disordered" evidence="1">
    <location>
        <begin position="13"/>
        <end position="62"/>
    </location>
</feature>
<dbReference type="Proteomes" id="UP000297975">
    <property type="component" value="Unassembled WGS sequence"/>
</dbReference>
<dbReference type="RefSeq" id="WP_134341096.1">
    <property type="nucleotide sequence ID" value="NZ_SOPW01000017.1"/>
</dbReference>
<evidence type="ECO:0000313" key="3">
    <source>
        <dbReference type="Proteomes" id="UP000297975"/>
    </source>
</evidence>
<gene>
    <name evidence="2" type="ORF">E3U55_13985</name>
</gene>